<dbReference type="Proteomes" id="UP000198304">
    <property type="component" value="Unassembled WGS sequence"/>
</dbReference>
<name>A0A239G455_9FIRM</name>
<dbReference type="OrthoDB" id="1957479at2"/>
<evidence type="ECO:0000313" key="4">
    <source>
        <dbReference type="Proteomes" id="UP000198304"/>
    </source>
</evidence>
<dbReference type="EMBL" id="FZOJ01000015">
    <property type="protein sequence ID" value="SNS63223.1"/>
    <property type="molecule type" value="Genomic_DNA"/>
</dbReference>
<feature type="transmembrane region" description="Helical" evidence="2">
    <location>
        <begin position="28"/>
        <end position="50"/>
    </location>
</feature>
<keyword evidence="1" id="KW-0175">Coiled coil</keyword>
<evidence type="ECO:0000256" key="1">
    <source>
        <dbReference type="SAM" id="Coils"/>
    </source>
</evidence>
<feature type="coiled-coil region" evidence="1">
    <location>
        <begin position="65"/>
        <end position="134"/>
    </location>
</feature>
<gene>
    <name evidence="3" type="ORF">SAMN05446037_101527</name>
</gene>
<dbReference type="RefSeq" id="WP_089283676.1">
    <property type="nucleotide sequence ID" value="NZ_FZOJ01000015.1"/>
</dbReference>
<evidence type="ECO:0000256" key="2">
    <source>
        <dbReference type="SAM" id="Phobius"/>
    </source>
</evidence>
<sequence length="139" mass="15990">MSNQVAGLDNTREVRESARRKKEKRKKIWVNILIFLLSIGFWGAAVYYGYTYAKDYIDTSIRNVQQENAINIQQLTSEIQSLNQEIINLRLSIENTDSTLSNSTSVQERIDERLGELDDQLKQLEKSLGILKEAPNVKN</sequence>
<protein>
    <submittedName>
        <fullName evidence="3">Uncharacterized protein</fullName>
    </submittedName>
</protein>
<evidence type="ECO:0000313" key="3">
    <source>
        <dbReference type="EMBL" id="SNS63223.1"/>
    </source>
</evidence>
<keyword evidence="2" id="KW-1133">Transmembrane helix</keyword>
<accession>A0A239G455</accession>
<keyword evidence="2" id="KW-0812">Transmembrane</keyword>
<proteinExistence type="predicted"/>
<keyword evidence="4" id="KW-1185">Reference proteome</keyword>
<keyword evidence="2" id="KW-0472">Membrane</keyword>
<organism evidence="3 4">
    <name type="scientific">Anaerovirgula multivorans</name>
    <dbReference type="NCBI Taxonomy" id="312168"/>
    <lineage>
        <taxon>Bacteria</taxon>
        <taxon>Bacillati</taxon>
        <taxon>Bacillota</taxon>
        <taxon>Clostridia</taxon>
        <taxon>Peptostreptococcales</taxon>
        <taxon>Natronincolaceae</taxon>
        <taxon>Anaerovirgula</taxon>
    </lineage>
</organism>
<reference evidence="3 4" key="1">
    <citation type="submission" date="2017-06" db="EMBL/GenBank/DDBJ databases">
        <authorList>
            <person name="Kim H.J."/>
            <person name="Triplett B.A."/>
        </authorList>
    </citation>
    <scope>NUCLEOTIDE SEQUENCE [LARGE SCALE GENOMIC DNA]</scope>
    <source>
        <strain evidence="3 4">SCA</strain>
    </source>
</reference>
<dbReference type="AlphaFoldDB" id="A0A239G455"/>